<evidence type="ECO:0008006" key="5">
    <source>
        <dbReference type="Google" id="ProtNLM"/>
    </source>
</evidence>
<keyword evidence="2" id="KW-0812">Transmembrane</keyword>
<feature type="transmembrane region" description="Helical" evidence="2">
    <location>
        <begin position="477"/>
        <end position="501"/>
    </location>
</feature>
<evidence type="ECO:0000256" key="1">
    <source>
        <dbReference type="ARBA" id="ARBA00004141"/>
    </source>
</evidence>
<keyword evidence="2" id="KW-1133">Transmembrane helix</keyword>
<feature type="transmembrane region" description="Helical" evidence="2">
    <location>
        <begin position="7"/>
        <end position="26"/>
    </location>
</feature>
<name>A0A1X7VU60_AMPQE</name>
<feature type="transmembrane region" description="Helical" evidence="2">
    <location>
        <begin position="307"/>
        <end position="329"/>
    </location>
</feature>
<keyword evidence="2" id="KW-0472">Membrane</keyword>
<dbReference type="OrthoDB" id="294541at2759"/>
<evidence type="ECO:0000313" key="4">
    <source>
        <dbReference type="Proteomes" id="UP000007879"/>
    </source>
</evidence>
<feature type="transmembrane region" description="Helical" evidence="2">
    <location>
        <begin position="32"/>
        <end position="56"/>
    </location>
</feature>
<proteinExistence type="predicted"/>
<keyword evidence="4" id="KW-1185">Reference proteome</keyword>
<evidence type="ECO:0000256" key="2">
    <source>
        <dbReference type="SAM" id="Phobius"/>
    </source>
</evidence>
<dbReference type="EnsemblMetazoa" id="XM_003382819.2">
    <property type="protein sequence ID" value="XP_003382867.1"/>
    <property type="gene ID" value="LOC100635848"/>
</dbReference>
<dbReference type="AlphaFoldDB" id="A0A1X7VU60"/>
<feature type="transmembrane region" description="Helical" evidence="2">
    <location>
        <begin position="275"/>
        <end position="295"/>
    </location>
</feature>
<accession>A0A1X7VU60</accession>
<comment type="subcellular location">
    <subcellularLocation>
        <location evidence="1">Membrane</location>
        <topology evidence="1">Multi-pass membrane protein</topology>
    </subcellularLocation>
</comment>
<dbReference type="PANTHER" id="PTHR16189">
    <property type="entry name" value="TRANSMEMBRANE PROTEIN 104-RELATED"/>
    <property type="match status" value="1"/>
</dbReference>
<dbReference type="PANTHER" id="PTHR16189:SF0">
    <property type="entry name" value="TRANSMEMBRANE PROTEIN 104"/>
    <property type="match status" value="1"/>
</dbReference>
<reference evidence="3" key="2">
    <citation type="submission" date="2017-05" db="UniProtKB">
        <authorList>
            <consortium name="EnsemblMetazoa"/>
        </authorList>
    </citation>
    <scope>IDENTIFICATION</scope>
</reference>
<evidence type="ECO:0000313" key="3">
    <source>
        <dbReference type="EnsemblMetazoa" id="Aqu2.1.43395_001"/>
    </source>
</evidence>
<feature type="transmembrane region" description="Helical" evidence="2">
    <location>
        <begin position="431"/>
        <end position="456"/>
    </location>
</feature>
<organism evidence="3">
    <name type="scientific">Amphimedon queenslandica</name>
    <name type="common">Sponge</name>
    <dbReference type="NCBI Taxonomy" id="400682"/>
    <lineage>
        <taxon>Eukaryota</taxon>
        <taxon>Metazoa</taxon>
        <taxon>Porifera</taxon>
        <taxon>Demospongiae</taxon>
        <taxon>Heteroscleromorpha</taxon>
        <taxon>Haplosclerida</taxon>
        <taxon>Niphatidae</taxon>
        <taxon>Amphimedon</taxon>
    </lineage>
</organism>
<gene>
    <name evidence="3" type="primary">100635848</name>
</gene>
<feature type="transmembrane region" description="Helical" evidence="2">
    <location>
        <begin position="233"/>
        <end position="255"/>
    </location>
</feature>
<protein>
    <recommendedName>
        <fullName evidence="5">Amino acid transporter transmembrane domain-containing protein</fullName>
    </recommendedName>
</protein>
<feature type="transmembrane region" description="Helical" evidence="2">
    <location>
        <begin position="127"/>
        <end position="146"/>
    </location>
</feature>
<reference evidence="4" key="1">
    <citation type="journal article" date="2010" name="Nature">
        <title>The Amphimedon queenslandica genome and the evolution of animal complexity.</title>
        <authorList>
            <person name="Srivastava M."/>
            <person name="Simakov O."/>
            <person name="Chapman J."/>
            <person name="Fahey B."/>
            <person name="Gauthier M.E."/>
            <person name="Mitros T."/>
            <person name="Richards G.S."/>
            <person name="Conaco C."/>
            <person name="Dacre M."/>
            <person name="Hellsten U."/>
            <person name="Larroux C."/>
            <person name="Putnam N.H."/>
            <person name="Stanke M."/>
            <person name="Adamska M."/>
            <person name="Darling A."/>
            <person name="Degnan S.M."/>
            <person name="Oakley T.H."/>
            <person name="Plachetzki D.C."/>
            <person name="Zhai Y."/>
            <person name="Adamski M."/>
            <person name="Calcino A."/>
            <person name="Cummins S.F."/>
            <person name="Goodstein D.M."/>
            <person name="Harris C."/>
            <person name="Jackson D.J."/>
            <person name="Leys S.P."/>
            <person name="Shu S."/>
            <person name="Woodcroft B.J."/>
            <person name="Vervoort M."/>
            <person name="Kosik K.S."/>
            <person name="Manning G."/>
            <person name="Degnan B.M."/>
            <person name="Rokhsar D.S."/>
        </authorList>
    </citation>
    <scope>NUCLEOTIDE SEQUENCE [LARGE SCALE GENOMIC DNA]</scope>
</reference>
<dbReference type="eggNOG" id="KOG3832">
    <property type="taxonomic scope" value="Eukaryota"/>
</dbReference>
<dbReference type="InParanoid" id="A0A1X7VU60"/>
<feature type="transmembrane region" description="Helical" evidence="2">
    <location>
        <begin position="355"/>
        <end position="380"/>
    </location>
</feature>
<dbReference type="FunCoup" id="A0A1X7VU60">
    <property type="interactions" value="414"/>
</dbReference>
<dbReference type="EnsemblMetazoa" id="Aqu2.1.43395_001">
    <property type="protein sequence ID" value="Aqu2.1.43395_001"/>
    <property type="gene ID" value="Aqu2.1.43395"/>
</dbReference>
<sequence length="504" mass="55785">MASYSKTIGSIYVFNLLLGAIVLALPKMFSDAGIALGTVLLTLLCFLGYTTTCYIIEAAAATSAYQKIQDEKVQIKKLKEVVSDNKTTETSTSSVDENKEKPSPAITCKAEDYEIPKKFEYSMIAKLFFPVPGVILQYIFICLALYGDLAFVNVFIATSLSHMTCLIHNHYFIIDDLNNESWFDINDTLNFTDKALDGCFLDFTKANLYYVYVAIFTLIVGPLVFFNVSSSKFLQVLTVLARLLSFALMISLSILRFVEGHVYMPKLANVKSLPVLYGSIIYTYKIQDYIPGLVAPMSSKRGIYRNIFIDFVGALFVQLAMIYVTLFAFPGDEIEVLNILTFFKPEASGSFDWRLAIGSVLVLLPILTLCSAFPVGAIILRKNIKAATLFTIKGITKKDVKIPVVVDRLLFPLLAIVPPLIISYVSQDIELIGSITGAFPGIFIQCVMPAAFVIAARYKIKKALGTYDNPYKAPLSNMVFVVVVLGWSVISVVMMSINLALNPT</sequence>
<dbReference type="Proteomes" id="UP000007879">
    <property type="component" value="Unassembled WGS sequence"/>
</dbReference>
<dbReference type="GO" id="GO:0016020">
    <property type="term" value="C:membrane"/>
    <property type="evidence" value="ECO:0007669"/>
    <property type="project" value="UniProtKB-SubCell"/>
</dbReference>
<dbReference type="KEGG" id="aqu:100635848"/>
<feature type="transmembrane region" description="Helical" evidence="2">
    <location>
        <begin position="209"/>
        <end position="226"/>
    </location>
</feature>
<feature type="transmembrane region" description="Helical" evidence="2">
    <location>
        <begin position="400"/>
        <end position="425"/>
    </location>
</feature>